<feature type="compositionally biased region" description="Basic and acidic residues" evidence="1">
    <location>
        <begin position="142"/>
        <end position="152"/>
    </location>
</feature>
<dbReference type="EMBL" id="BOMM01000098">
    <property type="protein sequence ID" value="GIE16736.1"/>
    <property type="molecule type" value="Genomic_DNA"/>
</dbReference>
<dbReference type="SUPFAM" id="SSF82771">
    <property type="entry name" value="GIY-YIG endonuclease"/>
    <property type="match status" value="1"/>
</dbReference>
<evidence type="ECO:0000313" key="4">
    <source>
        <dbReference type="Proteomes" id="UP000598174"/>
    </source>
</evidence>
<reference evidence="3" key="1">
    <citation type="submission" date="2021-01" db="EMBL/GenBank/DDBJ databases">
        <title>Whole genome shotgun sequence of Actinoplanes ferrugineus NBRC 15555.</title>
        <authorList>
            <person name="Komaki H."/>
            <person name="Tamura T."/>
        </authorList>
    </citation>
    <scope>NUCLEOTIDE SEQUENCE</scope>
    <source>
        <strain evidence="3">NBRC 15555</strain>
    </source>
</reference>
<keyword evidence="4" id="KW-1185">Reference proteome</keyword>
<organism evidence="3 4">
    <name type="scientific">Paractinoplanes ferrugineus</name>
    <dbReference type="NCBI Taxonomy" id="113564"/>
    <lineage>
        <taxon>Bacteria</taxon>
        <taxon>Bacillati</taxon>
        <taxon>Actinomycetota</taxon>
        <taxon>Actinomycetes</taxon>
        <taxon>Micromonosporales</taxon>
        <taxon>Micromonosporaceae</taxon>
        <taxon>Paractinoplanes</taxon>
    </lineage>
</organism>
<feature type="domain" description="GIY-YIG" evidence="2">
    <location>
        <begin position="11"/>
        <end position="82"/>
    </location>
</feature>
<evidence type="ECO:0000259" key="2">
    <source>
        <dbReference type="PROSITE" id="PS50164"/>
    </source>
</evidence>
<dbReference type="PROSITE" id="PS50164">
    <property type="entry name" value="GIY_YIG"/>
    <property type="match status" value="1"/>
</dbReference>
<evidence type="ECO:0000313" key="3">
    <source>
        <dbReference type="EMBL" id="GIE16736.1"/>
    </source>
</evidence>
<dbReference type="InterPro" id="IPR035901">
    <property type="entry name" value="GIY-YIG_endonuc_sf"/>
</dbReference>
<dbReference type="AlphaFoldDB" id="A0A919J8E0"/>
<protein>
    <recommendedName>
        <fullName evidence="2">GIY-YIG domain-containing protein</fullName>
    </recommendedName>
</protein>
<dbReference type="Proteomes" id="UP000598174">
    <property type="component" value="Unassembled WGS sequence"/>
</dbReference>
<evidence type="ECO:0000256" key="1">
    <source>
        <dbReference type="SAM" id="MobiDB-lite"/>
    </source>
</evidence>
<name>A0A919J8E0_9ACTN</name>
<feature type="region of interest" description="Disordered" evidence="1">
    <location>
        <begin position="142"/>
        <end position="164"/>
    </location>
</feature>
<comment type="caution">
    <text evidence="3">The sequence shown here is derived from an EMBL/GenBank/DDBJ whole genome shotgun (WGS) entry which is preliminary data.</text>
</comment>
<sequence length="164" mass="19065">MESQLEPLEERPTAVYRLWNQSGRLLYVGMSANPDRRCASHKVTKLWWHEVFRRTEVWFPSRGEAELSEALAIAEESPRYNVIGVEVSEGRGLQIDHHKIKSASLRVPKELREKVKARLDGTGWTMTDLVVAIIGEYAARPRERERELEKFKPPYKRGRPRKQG</sequence>
<dbReference type="RefSeq" id="WP_203823057.1">
    <property type="nucleotide sequence ID" value="NZ_BAAABP010000067.1"/>
</dbReference>
<accession>A0A919J8E0</accession>
<proteinExistence type="predicted"/>
<dbReference type="InterPro" id="IPR000305">
    <property type="entry name" value="GIY-YIG_endonuc"/>
</dbReference>
<feature type="compositionally biased region" description="Basic residues" evidence="1">
    <location>
        <begin position="153"/>
        <end position="164"/>
    </location>
</feature>
<gene>
    <name evidence="3" type="ORF">Afe05nite_85760</name>
</gene>